<reference evidence="3 4" key="1">
    <citation type="journal article" date="2018" name="Sci. Rep.">
        <title>Genomic signatures of local adaptation to the degree of environmental predictability in rotifers.</title>
        <authorList>
            <person name="Franch-Gras L."/>
            <person name="Hahn C."/>
            <person name="Garcia-Roger E.M."/>
            <person name="Carmona M.J."/>
            <person name="Serra M."/>
            <person name="Gomez A."/>
        </authorList>
    </citation>
    <scope>NUCLEOTIDE SEQUENCE [LARGE SCALE GENOMIC DNA]</scope>
    <source>
        <strain evidence="3">HYR1</strain>
    </source>
</reference>
<feature type="domain" description="PH" evidence="2">
    <location>
        <begin position="128"/>
        <end position="251"/>
    </location>
</feature>
<accession>A0A3M7S5P1</accession>
<evidence type="ECO:0000313" key="3">
    <source>
        <dbReference type="EMBL" id="RNA31062.1"/>
    </source>
</evidence>
<dbReference type="Pfam" id="PF00169">
    <property type="entry name" value="PH"/>
    <property type="match status" value="1"/>
</dbReference>
<feature type="non-terminal residue" evidence="3">
    <location>
        <position position="1"/>
    </location>
</feature>
<comment type="caution">
    <text evidence="3">The sequence shown here is derived from an EMBL/GenBank/DDBJ whole genome shotgun (WGS) entry which is preliminary data.</text>
</comment>
<evidence type="ECO:0000313" key="4">
    <source>
        <dbReference type="Proteomes" id="UP000276133"/>
    </source>
</evidence>
<gene>
    <name evidence="3" type="ORF">BpHYR1_042383</name>
</gene>
<dbReference type="PROSITE" id="PS50003">
    <property type="entry name" value="PH_DOMAIN"/>
    <property type="match status" value="1"/>
</dbReference>
<dbReference type="InterPro" id="IPR011993">
    <property type="entry name" value="PH-like_dom_sf"/>
</dbReference>
<dbReference type="InterPro" id="IPR001849">
    <property type="entry name" value="PH_domain"/>
</dbReference>
<proteinExistence type="predicted"/>
<dbReference type="EMBL" id="REGN01001998">
    <property type="protein sequence ID" value="RNA31062.1"/>
    <property type="molecule type" value="Genomic_DNA"/>
</dbReference>
<dbReference type="InterPro" id="IPR051707">
    <property type="entry name" value="PI-Interact_SigTrans_Reg"/>
</dbReference>
<dbReference type="Proteomes" id="UP000276133">
    <property type="component" value="Unassembled WGS sequence"/>
</dbReference>
<dbReference type="STRING" id="10195.A0A3M7S5P1"/>
<dbReference type="Gene3D" id="2.30.29.30">
    <property type="entry name" value="Pleckstrin-homology domain (PH domain)/Phosphotyrosine-binding domain (PTB)"/>
    <property type="match status" value="1"/>
</dbReference>
<dbReference type="SMART" id="SM00233">
    <property type="entry name" value="PH"/>
    <property type="match status" value="1"/>
</dbReference>
<dbReference type="PANTHER" id="PTHR14336">
    <property type="entry name" value="TANDEM PH DOMAIN CONTAINING PROTEIN"/>
    <property type="match status" value="1"/>
</dbReference>
<feature type="region of interest" description="Disordered" evidence="1">
    <location>
        <begin position="1"/>
        <end position="27"/>
    </location>
</feature>
<evidence type="ECO:0000259" key="2">
    <source>
        <dbReference type="PROSITE" id="PS50003"/>
    </source>
</evidence>
<name>A0A3M7S5P1_BRAPC</name>
<dbReference type="AlphaFoldDB" id="A0A3M7S5P1"/>
<sequence>DNQFESSSYSVHTNTSTSSSSCSTTPNSHYSQDYFNKINQRTKPNLLHQYSIGNEAKMDADIGSACEITRIFDAIGLQYKDTTNTLVDANNKSYERKEEETILREEKSDYNYMNWSVGSQSGSPSNEHQTYAGYLKKQGALFKQWKERYFVLDSVKHQMRYYDSVSDLETPKGVIDLSDVESINQGISSALMHQQSSEKKMVNFSNLISEFSDTNSKNCFELKTSKRIYYFLAKSPQDAYKWVKQLEMCCLDS</sequence>
<dbReference type="SUPFAM" id="SSF50729">
    <property type="entry name" value="PH domain-like"/>
    <property type="match status" value="1"/>
</dbReference>
<protein>
    <submittedName>
        <fullName evidence="3">Myotubularin-related 5</fullName>
    </submittedName>
</protein>
<evidence type="ECO:0000256" key="1">
    <source>
        <dbReference type="SAM" id="MobiDB-lite"/>
    </source>
</evidence>
<organism evidence="3 4">
    <name type="scientific">Brachionus plicatilis</name>
    <name type="common">Marine rotifer</name>
    <name type="synonym">Brachionus muelleri</name>
    <dbReference type="NCBI Taxonomy" id="10195"/>
    <lineage>
        <taxon>Eukaryota</taxon>
        <taxon>Metazoa</taxon>
        <taxon>Spiralia</taxon>
        <taxon>Gnathifera</taxon>
        <taxon>Rotifera</taxon>
        <taxon>Eurotatoria</taxon>
        <taxon>Monogononta</taxon>
        <taxon>Pseudotrocha</taxon>
        <taxon>Ploima</taxon>
        <taxon>Brachionidae</taxon>
        <taxon>Brachionus</taxon>
    </lineage>
</organism>
<keyword evidence="4" id="KW-1185">Reference proteome</keyword>
<dbReference type="OrthoDB" id="74314at2759"/>